<sequence length="98" mass="10696">MQRGLPMELASDYVHTLEHRLALPSHELPEMLWAYGSLYGELWNDPRIGAGTPTRRIMLAMTTALRARSAQLNASKAAAPPHSAARHLPTMPVNGAAL</sequence>
<proteinExistence type="predicted"/>
<name>N1MJW8_9SPHN</name>
<evidence type="ECO:0000313" key="3">
    <source>
        <dbReference type="Proteomes" id="UP000013201"/>
    </source>
</evidence>
<feature type="compositionally biased region" description="Low complexity" evidence="1">
    <location>
        <begin position="74"/>
        <end position="83"/>
    </location>
</feature>
<feature type="region of interest" description="Disordered" evidence="1">
    <location>
        <begin position="72"/>
        <end position="98"/>
    </location>
</feature>
<organism evidence="2 3">
    <name type="scientific">Sphingobium indicum BiD32</name>
    <dbReference type="NCBI Taxonomy" id="1301087"/>
    <lineage>
        <taxon>Bacteria</taxon>
        <taxon>Pseudomonadati</taxon>
        <taxon>Pseudomonadota</taxon>
        <taxon>Alphaproteobacteria</taxon>
        <taxon>Sphingomonadales</taxon>
        <taxon>Sphingomonadaceae</taxon>
        <taxon>Sphingobium</taxon>
    </lineage>
</organism>
<evidence type="ECO:0000313" key="2">
    <source>
        <dbReference type="EMBL" id="CCW17246.1"/>
    </source>
</evidence>
<gene>
    <name evidence="2" type="ORF">EBBID32_15850</name>
</gene>
<comment type="caution">
    <text evidence="2">The sequence shown here is derived from an EMBL/GenBank/DDBJ whole genome shotgun (WGS) entry which is preliminary data.</text>
</comment>
<reference evidence="3" key="2">
    <citation type="submission" date="2013-04" db="EMBL/GenBank/DDBJ databases">
        <title>Bisphenol A degrading Sphingobium sp. strain BiD32.</title>
        <authorList>
            <person name="Nielsen J.L."/>
            <person name="Zhou N.A."/>
            <person name="Kjeldal H."/>
        </authorList>
    </citation>
    <scope>NUCLEOTIDE SEQUENCE [LARGE SCALE GENOMIC DNA]</scope>
    <source>
        <strain evidence="3">BiD32</strain>
    </source>
</reference>
<reference evidence="2 3" key="1">
    <citation type="submission" date="2013-03" db="EMBL/GenBank/DDBJ databases">
        <authorList>
            <person name="Le V."/>
        </authorList>
    </citation>
    <scope>NUCLEOTIDE SEQUENCE [LARGE SCALE GENOMIC DNA]</scope>
    <source>
        <strain evidence="2 3">BiD32</strain>
    </source>
</reference>
<dbReference type="EMBL" id="CAVK010000072">
    <property type="protein sequence ID" value="CCW17246.1"/>
    <property type="molecule type" value="Genomic_DNA"/>
</dbReference>
<protein>
    <submittedName>
        <fullName evidence="2">Uncharacterized protein</fullName>
    </submittedName>
</protein>
<accession>N1MJW8</accession>
<dbReference type="AlphaFoldDB" id="N1MJW8"/>
<dbReference type="Proteomes" id="UP000013201">
    <property type="component" value="Unassembled WGS sequence"/>
</dbReference>
<evidence type="ECO:0000256" key="1">
    <source>
        <dbReference type="SAM" id="MobiDB-lite"/>
    </source>
</evidence>
<keyword evidence="3" id="KW-1185">Reference proteome</keyword>